<sequence>MGSQLAALTRESPLRLSPKLPKPDHKLFPTSLPSFERSFSNPHRNILPFSFSSIPLQAPTHRPPAPIGLRLQRKLAVGSAHDPLEAQADEMAEHIMSMASPTEAGVVPTSSPQTLQRKCSCEEGGGKCKQCEEKQQKLQRKEQGGIVAPVAAPPIVHDVLRSPGQPIDAATRAFMEPRFGRDFSRVRLHTETRAAESARLVNALAYTVGDDIVFGEGAYSPGSAATRRLLAHELAHTLQQSASPLRLQRACLTAAECAAPQATLQNFVATTVADPKNVSKAAKRKADCGKVPPDPKCTSDGHGAKATALTAIMAARYPTRLTYITGIFIDKDIPDQWGAYTTACSSFTPALPGATCTFVPAPLEAQAKQFQSGSKTINGSSATDWLTAAIGTLTHETGHAHFNASPAIAPLTPGSCKFADFKSNLSEMAAHFSEMHVFYRAALAKPAKDRFKRFEQMFDFWVKNGSEDISGIVKDLRCRCECNDANNFIIKTFESVASTQKWDTNEQFMVHTELSKPKWKLNWPITPSSVNVTDLPTTAPAPLKFE</sequence>
<comment type="caution">
    <text evidence="3">The sequence shown here is derived from an EMBL/GenBank/DDBJ whole genome shotgun (WGS) entry which is preliminary data.</text>
</comment>
<gene>
    <name evidence="3" type="ORF">EDE15_2443</name>
</gene>
<dbReference type="EMBL" id="RSDW01000001">
    <property type="protein sequence ID" value="RSL16916.1"/>
    <property type="molecule type" value="Genomic_DNA"/>
</dbReference>
<dbReference type="RefSeq" id="WP_221761619.1">
    <property type="nucleotide sequence ID" value="NZ_RSDW01000001.1"/>
</dbReference>
<feature type="domain" description="eCIS core" evidence="2">
    <location>
        <begin position="166"/>
        <end position="242"/>
    </location>
</feature>
<accession>A0A428MJ71</accession>
<evidence type="ECO:0000313" key="4">
    <source>
        <dbReference type="Proteomes" id="UP000269669"/>
    </source>
</evidence>
<dbReference type="Pfam" id="PF13699">
    <property type="entry name" value="eCIS_core"/>
    <property type="match status" value="1"/>
</dbReference>
<reference evidence="3 4" key="1">
    <citation type="submission" date="2018-12" db="EMBL/GenBank/DDBJ databases">
        <title>Sequencing of bacterial isolates from soil warming experiment in Harvard Forest, Massachusetts, USA.</title>
        <authorList>
            <person name="Deangelis K."/>
        </authorList>
    </citation>
    <scope>NUCLEOTIDE SEQUENCE [LARGE SCALE GENOMIC DNA]</scope>
    <source>
        <strain evidence="3 4">EB153</strain>
    </source>
</reference>
<dbReference type="Proteomes" id="UP000269669">
    <property type="component" value="Unassembled WGS sequence"/>
</dbReference>
<protein>
    <submittedName>
        <fullName evidence="3">Uncharacterized protein DUF4157</fullName>
    </submittedName>
</protein>
<name>A0A428MJ71_9BACT</name>
<feature type="region of interest" description="Disordered" evidence="1">
    <location>
        <begin position="1"/>
        <end position="25"/>
    </location>
</feature>
<evidence type="ECO:0000259" key="2">
    <source>
        <dbReference type="Pfam" id="PF13699"/>
    </source>
</evidence>
<proteinExistence type="predicted"/>
<dbReference type="InterPro" id="IPR025295">
    <property type="entry name" value="eCIS_core_dom"/>
</dbReference>
<dbReference type="AlphaFoldDB" id="A0A428MJ71"/>
<evidence type="ECO:0000256" key="1">
    <source>
        <dbReference type="SAM" id="MobiDB-lite"/>
    </source>
</evidence>
<organism evidence="3 4">
    <name type="scientific">Edaphobacter aggregans</name>
    <dbReference type="NCBI Taxonomy" id="570835"/>
    <lineage>
        <taxon>Bacteria</taxon>
        <taxon>Pseudomonadati</taxon>
        <taxon>Acidobacteriota</taxon>
        <taxon>Terriglobia</taxon>
        <taxon>Terriglobales</taxon>
        <taxon>Acidobacteriaceae</taxon>
        <taxon>Edaphobacter</taxon>
    </lineage>
</organism>
<keyword evidence="4" id="KW-1185">Reference proteome</keyword>
<evidence type="ECO:0000313" key="3">
    <source>
        <dbReference type="EMBL" id="RSL16916.1"/>
    </source>
</evidence>